<reference evidence="2 3" key="1">
    <citation type="journal article" date="2010" name="Cell">
        <title>The genome of Naegleria gruberi illuminates early eukaryotic versatility.</title>
        <authorList>
            <person name="Fritz-Laylin L.K."/>
            <person name="Prochnik S.E."/>
            <person name="Ginger M.L."/>
            <person name="Dacks J.B."/>
            <person name="Carpenter M.L."/>
            <person name="Field M.C."/>
            <person name="Kuo A."/>
            <person name="Paredez A."/>
            <person name="Chapman J."/>
            <person name="Pham J."/>
            <person name="Shu S."/>
            <person name="Neupane R."/>
            <person name="Cipriano M."/>
            <person name="Mancuso J."/>
            <person name="Tu H."/>
            <person name="Salamov A."/>
            <person name="Lindquist E."/>
            <person name="Shapiro H."/>
            <person name="Lucas S."/>
            <person name="Grigoriev I.V."/>
            <person name="Cande W.Z."/>
            <person name="Fulton C."/>
            <person name="Rokhsar D.S."/>
            <person name="Dawson S.C."/>
        </authorList>
    </citation>
    <scope>NUCLEOTIDE SEQUENCE [LARGE SCALE GENOMIC DNA]</scope>
    <source>
        <strain evidence="2 3">NEG-M</strain>
    </source>
</reference>
<dbReference type="RefSeq" id="XP_002681383.1">
    <property type="nucleotide sequence ID" value="XM_002681337.1"/>
</dbReference>
<dbReference type="EMBL" id="GG738850">
    <property type="protein sequence ID" value="EFC48639.1"/>
    <property type="molecule type" value="Genomic_DNA"/>
</dbReference>
<dbReference type="InParanoid" id="D2V3H7"/>
<protein>
    <submittedName>
        <fullName evidence="2">Predicted protein</fullName>
    </submittedName>
</protein>
<feature type="compositionally biased region" description="Pro residues" evidence="1">
    <location>
        <begin position="289"/>
        <end position="299"/>
    </location>
</feature>
<organism evidence="3">
    <name type="scientific">Naegleria gruberi</name>
    <name type="common">Amoeba</name>
    <dbReference type="NCBI Taxonomy" id="5762"/>
    <lineage>
        <taxon>Eukaryota</taxon>
        <taxon>Discoba</taxon>
        <taxon>Heterolobosea</taxon>
        <taxon>Tetramitia</taxon>
        <taxon>Eutetramitia</taxon>
        <taxon>Vahlkampfiidae</taxon>
        <taxon>Naegleria</taxon>
    </lineage>
</organism>
<feature type="compositionally biased region" description="Polar residues" evidence="1">
    <location>
        <begin position="464"/>
        <end position="483"/>
    </location>
</feature>
<feature type="compositionally biased region" description="Low complexity" evidence="1">
    <location>
        <begin position="435"/>
        <end position="463"/>
    </location>
</feature>
<feature type="region of interest" description="Disordered" evidence="1">
    <location>
        <begin position="416"/>
        <end position="509"/>
    </location>
</feature>
<name>D2V3H7_NAEGR</name>
<keyword evidence="3" id="KW-1185">Reference proteome</keyword>
<evidence type="ECO:0000313" key="2">
    <source>
        <dbReference type="EMBL" id="EFC48639.1"/>
    </source>
</evidence>
<dbReference type="Proteomes" id="UP000006671">
    <property type="component" value="Unassembled WGS sequence"/>
</dbReference>
<dbReference type="OMA" id="CVIVNHN"/>
<feature type="compositionally biased region" description="Low complexity" evidence="1">
    <location>
        <begin position="484"/>
        <end position="497"/>
    </location>
</feature>
<gene>
    <name evidence="2" type="ORF">NAEGRDRAFT_63367</name>
</gene>
<dbReference type="KEGG" id="ngr:NAEGRDRAFT_63367"/>
<dbReference type="OrthoDB" id="10502717at2759"/>
<feature type="region of interest" description="Disordered" evidence="1">
    <location>
        <begin position="240"/>
        <end position="304"/>
    </location>
</feature>
<dbReference type="VEuPathDB" id="AmoebaDB:NAEGRDRAFT_63367"/>
<evidence type="ECO:0000313" key="3">
    <source>
        <dbReference type="Proteomes" id="UP000006671"/>
    </source>
</evidence>
<dbReference type="AlphaFoldDB" id="D2V3H7"/>
<evidence type="ECO:0000256" key="1">
    <source>
        <dbReference type="SAM" id="MobiDB-lite"/>
    </source>
</evidence>
<sequence>MYPGGNNDPNNVARMAQLLKNPQYLSMLANKMNTPFLQGQPTLIHHPTAGTTITPNAMALIQSAALQQQQQQQQANINATTNGGARIMPSTASIIPNGNGGVNNNNNGAVSKWHDDLSRHTRQELFNTIVEIKTGKSFNGDKSSIDSNLSKSILNQISRIWKQTNSKEQFAHELSQWLATENTGVSETDIEKKLLELMNKPGQQQKPSSSVGVENLFGMMTTAASSIGTNSSFPNITNPINSAKNPTGGTNTTTATSTSTTTTTSNTNTSTTTNTAVNNTNGVTTTSAPPVPSTNPTNPPIKKISPQDIEKYLGFADFLKQHEDMIRQYIRSVATQHADLTKRLKTFSVLSSEEQNKVKASMQKNQMILAESKALDKLLSLTTREDRVKLLENLTQKSFAFAVHIKDVIEKKLKPVKTDTAQPPTATAPPPPPTTSATATNNTSSTTVSSVSSTSSINNATAVPVTNQPSVTPTPTQSANQQTAPASSSNPPSAVPSTNHKKESGDDGFFNLKKIGESSIITFNQDSFYSALGEMNIKNLTHSTKRKLIPESTEHEKVLKRVKTPIDILQNNLTNLIEFDNVIEFKNTINIKLIEDARYQLDFIINPIEKGILNLPILTLCVIVNHNEIIPYSISFSQNYANEKNSIFVNIRKYFNNLLIENTTSFINTSDMLSTQNNTYHIQRYNLSLNCILNSWITSINTVVKKELQ</sequence>
<feature type="compositionally biased region" description="Low complexity" evidence="1">
    <location>
        <begin position="247"/>
        <end position="288"/>
    </location>
</feature>
<dbReference type="GeneID" id="8852359"/>
<accession>D2V3H7</accession>
<proteinExistence type="predicted"/>